<dbReference type="GO" id="GO:0071555">
    <property type="term" value="P:cell wall organization"/>
    <property type="evidence" value="ECO:0007669"/>
    <property type="project" value="UniProtKB-KW"/>
</dbReference>
<comment type="similarity">
    <text evidence="2 12">Belongs to the peptidase S11 family.</text>
</comment>
<proteinExistence type="inferred from homology"/>
<keyword evidence="6" id="KW-0732">Signal</keyword>
<dbReference type="InterPro" id="IPR012907">
    <property type="entry name" value="Peptidase_S11_C"/>
</dbReference>
<dbReference type="SUPFAM" id="SSF56601">
    <property type="entry name" value="beta-lactamase/transpeptidase-like"/>
    <property type="match status" value="1"/>
</dbReference>
<dbReference type="InterPro" id="IPR012338">
    <property type="entry name" value="Beta-lactam/transpept-like"/>
</dbReference>
<dbReference type="Pfam" id="PF00768">
    <property type="entry name" value="Peptidase_S11"/>
    <property type="match status" value="1"/>
</dbReference>
<dbReference type="PANTHER" id="PTHR21581:SF33">
    <property type="entry name" value="D-ALANYL-D-ALANINE CARBOXYPEPTIDASE DACB"/>
    <property type="match status" value="1"/>
</dbReference>
<keyword evidence="10" id="KW-0961">Cell wall biogenesis/degradation</keyword>
<dbReference type="UniPathway" id="UPA00219"/>
<sequence length="413" mass="45767">MKRYFKFLSMLLLFLCIPLTVHAETAKPEINAQGCALIDASSGTILYGKNEDCTFEPASTTKVMTALVALDKCKLTDEVTIQENFTSVDGTAIGLLKGDVVTVHDLLLGLLMESGNDCANELAYHVSGSIDSFAQLMNEKAKELGATATSFRNPSGLPDPEHLTTPHDLALFLREAIKNQDFLDIAQTPYATITMINNPERTIIINNKNYMINKNSKYYYKYALCGKNGYTTKANHTYVSSAEKDGHILIASFLNAMDKNQNFFDMQSVFNYGFDNYSFVKLYDKGQEVAQYDVTKNLTVPLLINKTLEYPVLKGDESSLSFDIKVNDEDLSKKSFNKDENILTGTIYVNDKKLETVDLASGVSRTYESPLSTEAFSNNPKIPIYIAVSIAGIAIIVGLGIFIKKKFSINGKH</sequence>
<dbReference type="EMBL" id="LRDH01000102">
    <property type="protein sequence ID" value="PPV15096.1"/>
    <property type="molecule type" value="Genomic_DNA"/>
</dbReference>
<evidence type="ECO:0000256" key="7">
    <source>
        <dbReference type="ARBA" id="ARBA00022801"/>
    </source>
</evidence>
<dbReference type="EC" id="3.4.16.4" evidence="3"/>
<keyword evidence="7" id="KW-0378">Hydrolase</keyword>
<dbReference type="GO" id="GO:0008360">
    <property type="term" value="P:regulation of cell shape"/>
    <property type="evidence" value="ECO:0007669"/>
    <property type="project" value="UniProtKB-KW"/>
</dbReference>
<dbReference type="GO" id="GO:0009252">
    <property type="term" value="P:peptidoglycan biosynthetic process"/>
    <property type="evidence" value="ECO:0007669"/>
    <property type="project" value="UniProtKB-UniPathway"/>
</dbReference>
<gene>
    <name evidence="13" type="ORF">AWN73_12520</name>
</gene>
<dbReference type="GO" id="GO:0006508">
    <property type="term" value="P:proteolysis"/>
    <property type="evidence" value="ECO:0007669"/>
    <property type="project" value="UniProtKB-KW"/>
</dbReference>
<evidence type="ECO:0000256" key="4">
    <source>
        <dbReference type="ARBA" id="ARBA00022645"/>
    </source>
</evidence>
<evidence type="ECO:0000256" key="11">
    <source>
        <dbReference type="ARBA" id="ARBA00034000"/>
    </source>
</evidence>
<keyword evidence="9" id="KW-0573">Peptidoglycan synthesis</keyword>
<keyword evidence="5" id="KW-0645">Protease</keyword>
<accession>A0A2S7FBE4</accession>
<evidence type="ECO:0000256" key="6">
    <source>
        <dbReference type="ARBA" id="ARBA00022729"/>
    </source>
</evidence>
<evidence type="ECO:0000256" key="1">
    <source>
        <dbReference type="ARBA" id="ARBA00004752"/>
    </source>
</evidence>
<comment type="caution">
    <text evidence="13">The sequence shown here is derived from an EMBL/GenBank/DDBJ whole genome shotgun (WGS) entry which is preliminary data.</text>
</comment>
<keyword evidence="4 13" id="KW-0121">Carboxypeptidase</keyword>
<evidence type="ECO:0000313" key="14">
    <source>
        <dbReference type="Proteomes" id="UP000238081"/>
    </source>
</evidence>
<evidence type="ECO:0000256" key="5">
    <source>
        <dbReference type="ARBA" id="ARBA00022670"/>
    </source>
</evidence>
<protein>
    <recommendedName>
        <fullName evidence="3">serine-type D-Ala-D-Ala carboxypeptidase</fullName>
        <ecNumber evidence="3">3.4.16.4</ecNumber>
    </recommendedName>
</protein>
<evidence type="ECO:0000256" key="2">
    <source>
        <dbReference type="ARBA" id="ARBA00007164"/>
    </source>
</evidence>
<dbReference type="PRINTS" id="PR00725">
    <property type="entry name" value="DADACBPTASE1"/>
</dbReference>
<organism evidence="13 14">
    <name type="scientific">Clostridium butyricum</name>
    <dbReference type="NCBI Taxonomy" id="1492"/>
    <lineage>
        <taxon>Bacteria</taxon>
        <taxon>Bacillati</taxon>
        <taxon>Bacillota</taxon>
        <taxon>Clostridia</taxon>
        <taxon>Eubacteriales</taxon>
        <taxon>Clostridiaceae</taxon>
        <taxon>Clostridium</taxon>
    </lineage>
</organism>
<reference evidence="13 14" key="1">
    <citation type="submission" date="2016-01" db="EMBL/GenBank/DDBJ databases">
        <title>Characterization of the Clostridium difficile lineages that are prevalent in Hong Kong and China.</title>
        <authorList>
            <person name="Kwok J.S.-L."/>
            <person name="Lam W.-Y."/>
            <person name="Ip M."/>
            <person name="Chan T.-F."/>
            <person name="Hawkey P.M."/>
            <person name="Tsui S.K.-W."/>
        </authorList>
    </citation>
    <scope>NUCLEOTIDE SEQUENCE [LARGE SCALE GENOMIC DNA]</scope>
    <source>
        <strain evidence="13 14">300064</strain>
    </source>
</reference>
<keyword evidence="8" id="KW-0133">Cell shape</keyword>
<evidence type="ECO:0000256" key="10">
    <source>
        <dbReference type="ARBA" id="ARBA00023316"/>
    </source>
</evidence>
<dbReference type="Pfam" id="PF07943">
    <property type="entry name" value="PBP5_C"/>
    <property type="match status" value="1"/>
</dbReference>
<evidence type="ECO:0000256" key="9">
    <source>
        <dbReference type="ARBA" id="ARBA00022984"/>
    </source>
</evidence>
<dbReference type="RefSeq" id="WP_027637111.1">
    <property type="nucleotide sequence ID" value="NZ_JBAMGF010000030.1"/>
</dbReference>
<dbReference type="Proteomes" id="UP000238081">
    <property type="component" value="Unassembled WGS sequence"/>
</dbReference>
<evidence type="ECO:0000256" key="12">
    <source>
        <dbReference type="RuleBase" id="RU004016"/>
    </source>
</evidence>
<evidence type="ECO:0000256" key="8">
    <source>
        <dbReference type="ARBA" id="ARBA00022960"/>
    </source>
</evidence>
<evidence type="ECO:0000313" key="13">
    <source>
        <dbReference type="EMBL" id="PPV15096.1"/>
    </source>
</evidence>
<evidence type="ECO:0000256" key="3">
    <source>
        <dbReference type="ARBA" id="ARBA00012448"/>
    </source>
</evidence>
<dbReference type="AlphaFoldDB" id="A0A2S7FBE4"/>
<name>A0A2S7FBE4_CLOBU</name>
<dbReference type="GO" id="GO:0009002">
    <property type="term" value="F:serine-type D-Ala-D-Ala carboxypeptidase activity"/>
    <property type="evidence" value="ECO:0007669"/>
    <property type="project" value="UniProtKB-EC"/>
</dbReference>
<dbReference type="PANTHER" id="PTHR21581">
    <property type="entry name" value="D-ALANYL-D-ALANINE CARBOXYPEPTIDASE"/>
    <property type="match status" value="1"/>
</dbReference>
<dbReference type="Gene3D" id="3.40.710.10">
    <property type="entry name" value="DD-peptidase/beta-lactamase superfamily"/>
    <property type="match status" value="1"/>
</dbReference>
<comment type="catalytic activity">
    <reaction evidence="11">
        <text>Preferential cleavage: (Ac)2-L-Lys-D-Ala-|-D-Ala. Also transpeptidation of peptidyl-alanyl moieties that are N-acyl substituents of D-alanine.</text>
        <dbReference type="EC" id="3.4.16.4"/>
    </reaction>
</comment>
<dbReference type="InterPro" id="IPR001967">
    <property type="entry name" value="Peptidase_S11_N"/>
</dbReference>
<dbReference type="InterPro" id="IPR018044">
    <property type="entry name" value="Peptidase_S11"/>
</dbReference>
<comment type="pathway">
    <text evidence="1">Cell wall biogenesis; peptidoglycan biosynthesis.</text>
</comment>